<dbReference type="PANTHER" id="PTHR13000:SF0">
    <property type="entry name" value="NUCLEOPORIN P54"/>
    <property type="match status" value="1"/>
</dbReference>
<evidence type="ECO:0000256" key="3">
    <source>
        <dbReference type="ARBA" id="ARBA00023242"/>
    </source>
</evidence>
<protein>
    <recommendedName>
        <fullName evidence="5">Nucleoporin Nup54 alpha-helical domain-containing protein</fullName>
    </recommendedName>
</protein>
<dbReference type="GO" id="GO:0006999">
    <property type="term" value="P:nuclear pore organization"/>
    <property type="evidence" value="ECO:0007669"/>
    <property type="project" value="TreeGrafter"/>
</dbReference>
<dbReference type="GO" id="GO:0036228">
    <property type="term" value="P:protein localization to nuclear inner membrane"/>
    <property type="evidence" value="ECO:0007669"/>
    <property type="project" value="TreeGrafter"/>
</dbReference>
<comment type="caution">
    <text evidence="6">The sequence shown here is derived from an EMBL/GenBank/DDBJ whole genome shotgun (WGS) entry which is preliminary data.</text>
</comment>
<evidence type="ECO:0000256" key="1">
    <source>
        <dbReference type="ARBA" id="ARBA00004123"/>
    </source>
</evidence>
<dbReference type="PANTHER" id="PTHR13000">
    <property type="entry name" value="NUCLEOPORIN P54"/>
    <property type="match status" value="1"/>
</dbReference>
<dbReference type="Proteomes" id="UP001157974">
    <property type="component" value="Unassembled WGS sequence"/>
</dbReference>
<feature type="domain" description="Nucleoporin Nup54 alpha-helical" evidence="5">
    <location>
        <begin position="261"/>
        <end position="396"/>
    </location>
</feature>
<dbReference type="AlphaFoldDB" id="A0AAV8URN0"/>
<dbReference type="Gene3D" id="1.20.5.490">
    <property type="entry name" value="Single helix bin"/>
    <property type="match status" value="1"/>
</dbReference>
<dbReference type="GO" id="GO:0017056">
    <property type="term" value="F:structural constituent of nuclear pore"/>
    <property type="evidence" value="ECO:0007669"/>
    <property type="project" value="TreeGrafter"/>
</dbReference>
<proteinExistence type="predicted"/>
<gene>
    <name evidence="6" type="ORF">NDN08_001738</name>
</gene>
<feature type="region of interest" description="Disordered" evidence="4">
    <location>
        <begin position="199"/>
        <end position="221"/>
    </location>
</feature>
<comment type="subcellular location">
    <subcellularLocation>
        <location evidence="1">Nucleus</location>
    </subcellularLocation>
</comment>
<feature type="compositionally biased region" description="Low complexity" evidence="4">
    <location>
        <begin position="14"/>
        <end position="24"/>
    </location>
</feature>
<feature type="compositionally biased region" description="Gly residues" evidence="4">
    <location>
        <begin position="25"/>
        <end position="43"/>
    </location>
</feature>
<keyword evidence="7" id="KW-1185">Reference proteome</keyword>
<sequence length="464" mass="47360">MSFGGFGSGSTAVGSSPFGAKPGAAPGGFGGGGNLFGGGGGSTAPGLGAPQPGGASLFGTPAQSSGGGGLFGSNQPAQQPGASLFGSSTPAGAGSTSLFSSSTPAGAGSTSLFGSSTPAGAGSTSLFGSSSPPGGSLFGGSSASLGSTTLGSGGFGQPAAGSASAPSLFGGNQARGSLFAGSTGSSLFGSSTAPAQGSLFGQPAGGFGGGLAPLGQPSPTPQLPHGLQSIFDAFDPNGPYCRFRHMLYNVVDPRDIPRFEKPPGTDERLWEQAVHNNPDPTRLVPAQASSFEQLHFRVGQQNARLNAHLGVLGGIERSVADLQKKHDLSSAVKFSDYRRRHNELVQRLFSLMCKLERGLSRGLHLTEDEISQRNSLEATARQLSKPSKLVDKLADLDRSVKFAIEQRTQSDGGTHADVDTLAVRSISQLLTEQYKGIYHLFNEHRKIIQNLEILSTITADPNRD</sequence>
<reference evidence="6 7" key="1">
    <citation type="journal article" date="2023" name="Nat. Commun.">
        <title>Origin of minicircular mitochondrial genomes in red algae.</title>
        <authorList>
            <person name="Lee Y."/>
            <person name="Cho C.H."/>
            <person name="Lee Y.M."/>
            <person name="Park S.I."/>
            <person name="Yang J.H."/>
            <person name="West J.A."/>
            <person name="Bhattacharya D."/>
            <person name="Yoon H.S."/>
        </authorList>
    </citation>
    <scope>NUCLEOTIDE SEQUENCE [LARGE SCALE GENOMIC DNA]</scope>
    <source>
        <strain evidence="6 7">CCMP1338</strain>
        <tissue evidence="6">Whole cell</tissue>
    </source>
</reference>
<feature type="compositionally biased region" description="Polar residues" evidence="4">
    <location>
        <begin position="72"/>
        <end position="81"/>
    </location>
</feature>
<evidence type="ECO:0000313" key="6">
    <source>
        <dbReference type="EMBL" id="KAJ8905230.1"/>
    </source>
</evidence>
<keyword evidence="2" id="KW-0813">Transport</keyword>
<dbReference type="GO" id="GO:0044613">
    <property type="term" value="C:nuclear pore central transport channel"/>
    <property type="evidence" value="ECO:0007669"/>
    <property type="project" value="TreeGrafter"/>
</dbReference>
<feature type="compositionally biased region" description="Low complexity" evidence="4">
    <location>
        <begin position="44"/>
        <end position="55"/>
    </location>
</feature>
<keyword evidence="3" id="KW-0539">Nucleus</keyword>
<name>A0AAV8URN0_9RHOD</name>
<evidence type="ECO:0000259" key="5">
    <source>
        <dbReference type="Pfam" id="PF13874"/>
    </source>
</evidence>
<feature type="compositionally biased region" description="Gly residues" evidence="4">
    <location>
        <begin position="203"/>
        <end position="212"/>
    </location>
</feature>
<organism evidence="6 7">
    <name type="scientific">Rhodosorus marinus</name>
    <dbReference type="NCBI Taxonomy" id="101924"/>
    <lineage>
        <taxon>Eukaryota</taxon>
        <taxon>Rhodophyta</taxon>
        <taxon>Stylonematophyceae</taxon>
        <taxon>Stylonematales</taxon>
        <taxon>Stylonemataceae</taxon>
        <taxon>Rhodosorus</taxon>
    </lineage>
</organism>
<dbReference type="InterPro" id="IPR024864">
    <property type="entry name" value="Nup54/Nup57/Nup44"/>
</dbReference>
<dbReference type="GO" id="GO:0006607">
    <property type="term" value="P:NLS-bearing protein import into nucleus"/>
    <property type="evidence" value="ECO:0007669"/>
    <property type="project" value="TreeGrafter"/>
</dbReference>
<feature type="region of interest" description="Disordered" evidence="4">
    <location>
        <begin position="1"/>
        <end position="101"/>
    </location>
</feature>
<dbReference type="EMBL" id="JAMWBK010000005">
    <property type="protein sequence ID" value="KAJ8905230.1"/>
    <property type="molecule type" value="Genomic_DNA"/>
</dbReference>
<evidence type="ECO:0000313" key="7">
    <source>
        <dbReference type="Proteomes" id="UP001157974"/>
    </source>
</evidence>
<evidence type="ECO:0000256" key="2">
    <source>
        <dbReference type="ARBA" id="ARBA00022448"/>
    </source>
</evidence>
<accession>A0AAV8URN0</accession>
<dbReference type="InterPro" id="IPR025712">
    <property type="entry name" value="Nup54_alpha-helical_dom"/>
</dbReference>
<evidence type="ECO:0000256" key="4">
    <source>
        <dbReference type="SAM" id="MobiDB-lite"/>
    </source>
</evidence>
<feature type="compositionally biased region" description="Low complexity" evidence="4">
    <location>
        <begin position="86"/>
        <end position="101"/>
    </location>
</feature>
<dbReference type="Pfam" id="PF13874">
    <property type="entry name" value="Nup54"/>
    <property type="match status" value="1"/>
</dbReference>